<evidence type="ECO:0000256" key="2">
    <source>
        <dbReference type="ARBA" id="ARBA00012400"/>
    </source>
</evidence>
<keyword evidence="4" id="KW-0520">NAD</keyword>
<evidence type="ECO:0000313" key="7">
    <source>
        <dbReference type="EMBL" id="MBP2000415.1"/>
    </source>
</evidence>
<dbReference type="Pfam" id="PF13241">
    <property type="entry name" value="NAD_binding_7"/>
    <property type="match status" value="1"/>
</dbReference>
<evidence type="ECO:0000256" key="5">
    <source>
        <dbReference type="ARBA" id="ARBA00023244"/>
    </source>
</evidence>
<keyword evidence="7" id="KW-0456">Lyase</keyword>
<keyword evidence="5" id="KW-0627">Porphyrin biosynthesis</keyword>
<dbReference type="SUPFAM" id="SSF75615">
    <property type="entry name" value="Siroheme synthase middle domains-like"/>
    <property type="match status" value="1"/>
</dbReference>
<dbReference type="Gene3D" id="3.40.50.720">
    <property type="entry name" value="NAD(P)-binding Rossmann-like Domain"/>
    <property type="match status" value="1"/>
</dbReference>
<dbReference type="RefSeq" id="WP_209860638.1">
    <property type="nucleotide sequence ID" value="NZ_JAGGLD010000002.1"/>
</dbReference>
<evidence type="ECO:0000256" key="4">
    <source>
        <dbReference type="ARBA" id="ARBA00023027"/>
    </source>
</evidence>
<gene>
    <name evidence="7" type="ORF">J2Z69_001446</name>
</gene>
<accession>A0ABS4JFC2</accession>
<name>A0ABS4JFC2_9BACL</name>
<protein>
    <recommendedName>
        <fullName evidence="2">precorrin-2 dehydrogenase</fullName>
        <ecNumber evidence="2">1.3.1.76</ecNumber>
    </recommendedName>
</protein>
<evidence type="ECO:0000256" key="6">
    <source>
        <dbReference type="ARBA" id="ARBA00047561"/>
    </source>
</evidence>
<evidence type="ECO:0000256" key="3">
    <source>
        <dbReference type="ARBA" id="ARBA00023002"/>
    </source>
</evidence>
<reference evidence="7 8" key="1">
    <citation type="submission" date="2021-03" db="EMBL/GenBank/DDBJ databases">
        <title>Genomic Encyclopedia of Type Strains, Phase IV (KMG-IV): sequencing the most valuable type-strain genomes for metagenomic binning, comparative biology and taxonomic classification.</title>
        <authorList>
            <person name="Goeker M."/>
        </authorList>
    </citation>
    <scope>NUCLEOTIDE SEQUENCE [LARGE SCALE GENOMIC DNA]</scope>
    <source>
        <strain evidence="7 8">DSM 26806</strain>
    </source>
</reference>
<dbReference type="InterPro" id="IPR042518">
    <property type="entry name" value="SirC_C"/>
</dbReference>
<dbReference type="GO" id="GO:0051266">
    <property type="term" value="F:sirohydrochlorin ferrochelatase activity"/>
    <property type="evidence" value="ECO:0007669"/>
    <property type="project" value="UniProtKB-EC"/>
</dbReference>
<dbReference type="Proteomes" id="UP001519288">
    <property type="component" value="Unassembled WGS sequence"/>
</dbReference>
<dbReference type="InterPro" id="IPR006367">
    <property type="entry name" value="Sirohaem_synthase_N"/>
</dbReference>
<organism evidence="7 8">
    <name type="scientific">Paenibacillus shirakamiensis</name>
    <dbReference type="NCBI Taxonomy" id="1265935"/>
    <lineage>
        <taxon>Bacteria</taxon>
        <taxon>Bacillati</taxon>
        <taxon>Bacillota</taxon>
        <taxon>Bacilli</taxon>
        <taxon>Bacillales</taxon>
        <taxon>Paenibacillaceae</taxon>
        <taxon>Paenibacillus</taxon>
    </lineage>
</organism>
<sequence length="224" mass="25152">MNSSYLPIMLKGNTVTAIVIGGGVVAERKVKSLLKAGAAVRVVSPKLTAWLTEQWTRERITCLLRPYQAGDVRDAHLVYAATDQVSINAKIVDEANRAHIPVNRADQGDMGTFLSPSVLSRGNLVIAVSTLGAGPLAAVQITKELQHQYGPEYEHYLDILSLIRSTVKQHEPDIQKRRKLLQAALNMDLMQYVRSEQFKMWDESDVLRWMKHNNDGRTYIKEID</sequence>
<proteinExistence type="predicted"/>
<dbReference type="PANTHER" id="PTHR35330">
    <property type="entry name" value="SIROHEME BIOSYNTHESIS PROTEIN MET8"/>
    <property type="match status" value="1"/>
</dbReference>
<dbReference type="InterPro" id="IPR028161">
    <property type="entry name" value="Met8-like"/>
</dbReference>
<dbReference type="GO" id="GO:0043115">
    <property type="term" value="F:precorrin-2 dehydrogenase activity"/>
    <property type="evidence" value="ECO:0007669"/>
    <property type="project" value="UniProtKB-EC"/>
</dbReference>
<dbReference type="EC" id="1.3.1.76" evidence="2"/>
<comment type="pathway">
    <text evidence="1">Porphyrin-containing compound metabolism; siroheme biosynthesis; sirohydrochlorin from precorrin-2: step 1/1.</text>
</comment>
<comment type="catalytic activity">
    <reaction evidence="6">
        <text>precorrin-2 + NAD(+) = sirohydrochlorin + NADH + 2 H(+)</text>
        <dbReference type="Rhea" id="RHEA:15613"/>
        <dbReference type="ChEBI" id="CHEBI:15378"/>
        <dbReference type="ChEBI" id="CHEBI:57540"/>
        <dbReference type="ChEBI" id="CHEBI:57945"/>
        <dbReference type="ChEBI" id="CHEBI:58351"/>
        <dbReference type="ChEBI" id="CHEBI:58827"/>
        <dbReference type="EC" id="1.3.1.76"/>
    </reaction>
</comment>
<dbReference type="PANTHER" id="PTHR35330:SF1">
    <property type="entry name" value="SIROHEME BIOSYNTHESIS PROTEIN MET8"/>
    <property type="match status" value="1"/>
</dbReference>
<dbReference type="EMBL" id="JAGGLD010000002">
    <property type="protein sequence ID" value="MBP2000415.1"/>
    <property type="molecule type" value="Genomic_DNA"/>
</dbReference>
<dbReference type="InterPro" id="IPR036291">
    <property type="entry name" value="NAD(P)-bd_dom_sf"/>
</dbReference>
<comment type="caution">
    <text evidence="7">The sequence shown here is derived from an EMBL/GenBank/DDBJ whole genome shotgun (WGS) entry which is preliminary data.</text>
</comment>
<keyword evidence="8" id="KW-1185">Reference proteome</keyword>
<evidence type="ECO:0000313" key="8">
    <source>
        <dbReference type="Proteomes" id="UP001519288"/>
    </source>
</evidence>
<dbReference type="Gene3D" id="1.10.8.610">
    <property type="entry name" value="SirC, precorrin-2 dehydrogenase, C-terminal helical domain-like"/>
    <property type="match status" value="1"/>
</dbReference>
<dbReference type="NCBIfam" id="TIGR01470">
    <property type="entry name" value="cysG_Nterm"/>
    <property type="match status" value="1"/>
</dbReference>
<keyword evidence="3 7" id="KW-0560">Oxidoreductase</keyword>
<dbReference type="SUPFAM" id="SSF51735">
    <property type="entry name" value="NAD(P)-binding Rossmann-fold domains"/>
    <property type="match status" value="1"/>
</dbReference>
<evidence type="ECO:0000256" key="1">
    <source>
        <dbReference type="ARBA" id="ARBA00005010"/>
    </source>
</evidence>